<dbReference type="InterPro" id="IPR000866">
    <property type="entry name" value="AhpC/TSA"/>
</dbReference>
<evidence type="ECO:0000313" key="4">
    <source>
        <dbReference type="Proteomes" id="UP000035760"/>
    </source>
</evidence>
<dbReference type="Proteomes" id="UP000035760">
    <property type="component" value="Unassembled WGS sequence"/>
</dbReference>
<dbReference type="Pfam" id="PF00578">
    <property type="entry name" value="AhpC-TSA"/>
    <property type="match status" value="1"/>
</dbReference>
<evidence type="ECO:0000313" key="3">
    <source>
        <dbReference type="EMBL" id="CDI03032.1"/>
    </source>
</evidence>
<sequence>MHLSSSCLTDQIRVGLLFGILLLAATSPTGAQNLDFSLPGLDQQPVRLADFRGRWVIVNFWATWCTPCLLEMPELQAFHEQYHNRATVIGVNYQDLAASDIRAFTERLAIHFPIALSHGNPLSGFPLKGLPTTFLISPTGKLVDTHLGTVNAAMLAERLAELEKMGEPKR</sequence>
<dbReference type="STRING" id="1400863.BN873_380014"/>
<gene>
    <name evidence="3" type="ORF">BN873_380014</name>
</gene>
<accession>W6M5M5</accession>
<dbReference type="PROSITE" id="PS51352">
    <property type="entry name" value="THIOREDOXIN_2"/>
    <property type="match status" value="1"/>
</dbReference>
<comment type="caution">
    <text evidence="3">The sequence shown here is derived from an EMBL/GenBank/DDBJ whole genome shotgun (WGS) entry which is preliminary data.</text>
</comment>
<proteinExistence type="predicted"/>
<name>W6M5M5_9GAMM</name>
<evidence type="ECO:0000256" key="1">
    <source>
        <dbReference type="ARBA" id="ARBA00023284"/>
    </source>
</evidence>
<dbReference type="OrthoDB" id="9799347at2"/>
<dbReference type="GO" id="GO:0016209">
    <property type="term" value="F:antioxidant activity"/>
    <property type="evidence" value="ECO:0007669"/>
    <property type="project" value="InterPro"/>
</dbReference>
<dbReference type="GO" id="GO:0015036">
    <property type="term" value="F:disulfide oxidoreductase activity"/>
    <property type="evidence" value="ECO:0007669"/>
    <property type="project" value="UniProtKB-ARBA"/>
</dbReference>
<keyword evidence="4" id="KW-1185">Reference proteome</keyword>
<protein>
    <submittedName>
        <fullName evidence="3">Alkyl hydroperoxide reductase/ Thiol specific antioxidant/ Mal allergen</fullName>
    </submittedName>
</protein>
<dbReference type="Gene3D" id="3.40.30.10">
    <property type="entry name" value="Glutaredoxin"/>
    <property type="match status" value="1"/>
</dbReference>
<dbReference type="CDD" id="cd02966">
    <property type="entry name" value="TlpA_like_family"/>
    <property type="match status" value="1"/>
</dbReference>
<dbReference type="InterPro" id="IPR017937">
    <property type="entry name" value="Thioredoxin_CS"/>
</dbReference>
<dbReference type="InterPro" id="IPR050553">
    <property type="entry name" value="Thioredoxin_ResA/DsbE_sf"/>
</dbReference>
<dbReference type="PANTHER" id="PTHR42852">
    <property type="entry name" value="THIOL:DISULFIDE INTERCHANGE PROTEIN DSBE"/>
    <property type="match status" value="1"/>
</dbReference>
<dbReference type="InterPro" id="IPR036249">
    <property type="entry name" value="Thioredoxin-like_sf"/>
</dbReference>
<dbReference type="SUPFAM" id="SSF52833">
    <property type="entry name" value="Thioredoxin-like"/>
    <property type="match status" value="1"/>
</dbReference>
<feature type="domain" description="Thioredoxin" evidence="2">
    <location>
        <begin position="27"/>
        <end position="164"/>
    </location>
</feature>
<organism evidence="3 4">
    <name type="scientific">Candidatus Competibacter denitrificans Run_A_D11</name>
    <dbReference type="NCBI Taxonomy" id="1400863"/>
    <lineage>
        <taxon>Bacteria</taxon>
        <taxon>Pseudomonadati</taxon>
        <taxon>Pseudomonadota</taxon>
        <taxon>Gammaproteobacteria</taxon>
        <taxon>Candidatus Competibacteraceae</taxon>
        <taxon>Candidatus Competibacter</taxon>
    </lineage>
</organism>
<reference evidence="3" key="1">
    <citation type="submission" date="2013-07" db="EMBL/GenBank/DDBJ databases">
        <authorList>
            <person name="McIlroy S."/>
        </authorList>
    </citation>
    <scope>NUCLEOTIDE SEQUENCE [LARGE SCALE GENOMIC DNA]</scope>
    <source>
        <strain evidence="3">Run_A_D11</strain>
    </source>
</reference>
<evidence type="ECO:0000259" key="2">
    <source>
        <dbReference type="PROSITE" id="PS51352"/>
    </source>
</evidence>
<dbReference type="PROSITE" id="PS00194">
    <property type="entry name" value="THIOREDOXIN_1"/>
    <property type="match status" value="1"/>
</dbReference>
<reference evidence="3" key="2">
    <citation type="submission" date="2014-03" db="EMBL/GenBank/DDBJ databases">
        <title>Candidatus Competibacter-lineage genomes retrieved from metagenomes reveal functional metabolic diversity.</title>
        <authorList>
            <person name="McIlroy S.J."/>
            <person name="Albertsen M."/>
            <person name="Andresen E.K."/>
            <person name="Saunders A.M."/>
            <person name="Kristiansen R."/>
            <person name="Stokholm-Bjerregaard M."/>
            <person name="Nielsen K.L."/>
            <person name="Nielsen P.H."/>
        </authorList>
    </citation>
    <scope>NUCLEOTIDE SEQUENCE</scope>
    <source>
        <strain evidence="3">Run_A_D11</strain>
    </source>
</reference>
<dbReference type="AlphaFoldDB" id="W6M5M5"/>
<dbReference type="PANTHER" id="PTHR42852:SF18">
    <property type="entry name" value="CHROMOSOME UNDETERMINED SCAFFOLD_47, WHOLE GENOME SHOTGUN SEQUENCE"/>
    <property type="match status" value="1"/>
</dbReference>
<keyword evidence="1" id="KW-0676">Redox-active center</keyword>
<dbReference type="EMBL" id="CBTJ020000045">
    <property type="protein sequence ID" value="CDI03032.1"/>
    <property type="molecule type" value="Genomic_DNA"/>
</dbReference>
<dbReference type="InterPro" id="IPR013766">
    <property type="entry name" value="Thioredoxin_domain"/>
</dbReference>